<dbReference type="AlphaFoldDB" id="A0A2T2YAX4"/>
<evidence type="ECO:0000313" key="3">
    <source>
        <dbReference type="Proteomes" id="UP000240357"/>
    </source>
</evidence>
<organism evidence="2 3">
    <name type="scientific">Adhaeribacter arboris</name>
    <dbReference type="NCBI Taxonomy" id="2072846"/>
    <lineage>
        <taxon>Bacteria</taxon>
        <taxon>Pseudomonadati</taxon>
        <taxon>Bacteroidota</taxon>
        <taxon>Cytophagia</taxon>
        <taxon>Cytophagales</taxon>
        <taxon>Hymenobacteraceae</taxon>
        <taxon>Adhaeribacter</taxon>
    </lineage>
</organism>
<dbReference type="Proteomes" id="UP000240357">
    <property type="component" value="Unassembled WGS sequence"/>
</dbReference>
<feature type="compositionally biased region" description="Polar residues" evidence="1">
    <location>
        <begin position="18"/>
        <end position="42"/>
    </location>
</feature>
<protein>
    <submittedName>
        <fullName evidence="2">Uncharacterized protein</fullName>
    </submittedName>
</protein>
<accession>A0A2T2YAX4</accession>
<feature type="region of interest" description="Disordered" evidence="1">
    <location>
        <begin position="18"/>
        <end position="64"/>
    </location>
</feature>
<dbReference type="EMBL" id="PYFT01000001">
    <property type="protein sequence ID" value="PSR52636.1"/>
    <property type="molecule type" value="Genomic_DNA"/>
</dbReference>
<keyword evidence="3" id="KW-1185">Reference proteome</keyword>
<dbReference type="RefSeq" id="WP_106926454.1">
    <property type="nucleotide sequence ID" value="NZ_PYFT01000001.1"/>
</dbReference>
<comment type="caution">
    <text evidence="2">The sequence shown here is derived from an EMBL/GenBank/DDBJ whole genome shotgun (WGS) entry which is preliminary data.</text>
</comment>
<evidence type="ECO:0000256" key="1">
    <source>
        <dbReference type="SAM" id="MobiDB-lite"/>
    </source>
</evidence>
<reference evidence="2 3" key="1">
    <citation type="submission" date="2018-03" db="EMBL/GenBank/DDBJ databases">
        <title>Adhaeribacter sp. HMF7605 Genome sequencing and assembly.</title>
        <authorList>
            <person name="Kang H."/>
            <person name="Kang J."/>
            <person name="Cha I."/>
            <person name="Kim H."/>
            <person name="Joh K."/>
        </authorList>
    </citation>
    <scope>NUCLEOTIDE SEQUENCE [LARGE SCALE GENOMIC DNA]</scope>
    <source>
        <strain evidence="2 3">HMF7605</strain>
    </source>
</reference>
<name>A0A2T2YAX4_9BACT</name>
<sequence length="64" mass="6554">MKKILFALTIASVFTACGKSSSNADSTTKVDSTTPPASSDSANPVGVMMSDTSTSVSDSLNHQK</sequence>
<feature type="compositionally biased region" description="Low complexity" evidence="1">
    <location>
        <begin position="47"/>
        <end position="64"/>
    </location>
</feature>
<gene>
    <name evidence="2" type="ORF">AHMF7605_03395</name>
</gene>
<dbReference type="PROSITE" id="PS51257">
    <property type="entry name" value="PROKAR_LIPOPROTEIN"/>
    <property type="match status" value="1"/>
</dbReference>
<evidence type="ECO:0000313" key="2">
    <source>
        <dbReference type="EMBL" id="PSR52636.1"/>
    </source>
</evidence>
<proteinExistence type="predicted"/>